<name>A0A8I2YXR7_9AGAM</name>
<reference evidence="1" key="1">
    <citation type="submission" date="2021-03" db="EMBL/GenBank/DDBJ databases">
        <title>Evolutionary innovations through gain and loss of genes in the ectomycorrhizal Boletales.</title>
        <authorList>
            <person name="Wu G."/>
            <person name="Miyauchi S."/>
            <person name="Morin E."/>
            <person name="Yang Z.-L."/>
            <person name="Xu J."/>
            <person name="Martin F.M."/>
        </authorList>
    </citation>
    <scope>NUCLEOTIDE SEQUENCE</scope>
    <source>
        <strain evidence="1">BR01</strain>
    </source>
</reference>
<organism evidence="1 2">
    <name type="scientific">Boletus reticuloceps</name>
    <dbReference type="NCBI Taxonomy" id="495285"/>
    <lineage>
        <taxon>Eukaryota</taxon>
        <taxon>Fungi</taxon>
        <taxon>Dikarya</taxon>
        <taxon>Basidiomycota</taxon>
        <taxon>Agaricomycotina</taxon>
        <taxon>Agaricomycetes</taxon>
        <taxon>Agaricomycetidae</taxon>
        <taxon>Boletales</taxon>
        <taxon>Boletineae</taxon>
        <taxon>Boletaceae</taxon>
        <taxon>Boletoideae</taxon>
        <taxon>Boletus</taxon>
    </lineage>
</organism>
<accession>A0A8I2YXR7</accession>
<keyword evidence="2" id="KW-1185">Reference proteome</keyword>
<dbReference type="OrthoDB" id="9451547at2759"/>
<dbReference type="AlphaFoldDB" id="A0A8I2YXR7"/>
<dbReference type="Gene3D" id="3.30.710.10">
    <property type="entry name" value="Potassium Channel Kv1.1, Chain A"/>
    <property type="match status" value="1"/>
</dbReference>
<dbReference type="InterPro" id="IPR011333">
    <property type="entry name" value="SKP1/BTB/POZ_sf"/>
</dbReference>
<dbReference type="Proteomes" id="UP000683000">
    <property type="component" value="Unassembled WGS sequence"/>
</dbReference>
<sequence>MASVSISSSPITQVSQHQVPIQSNLQPQLLTRLLLDLRGRRFSVDRETIMNLPESVLLCLFPNGLVLSRQSAAFSDGGDNEEDEEVYAVDFDPECFAYVLDFFRGASDTFYGTASSPGLFAAQQHLLDGSPTDFSPSASQNPLLSKQAIIVLREELEYFAIPPKNSNAATDEQGNANPGLLDMKRRCGQNIMEKRNIFTALQRNVHKENNIAEQHLIDMLCMSGFNRDDEWGFRAMEPSRCCISSIALVLLKTGIVHHPPAPNGERPVTIDYNQMTTAQKLLLFWRKPAAQMLVGRLGGRFGTARGTNPAGEALGKKGLDTGTQPGSSISTRFCKTISANAAMHRFDHGRSQKCTFSLSLTSRPQSIPWFYHLYPSFMCSLLNDITHASILQCGSLWYRGARQHTEQETFKLPAILLARTNFVR</sequence>
<gene>
    <name evidence="1" type="ORF">JVT61DRAFT_5036</name>
</gene>
<evidence type="ECO:0000313" key="2">
    <source>
        <dbReference type="Proteomes" id="UP000683000"/>
    </source>
</evidence>
<comment type="caution">
    <text evidence="1">The sequence shown here is derived from an EMBL/GenBank/DDBJ whole genome shotgun (WGS) entry which is preliminary data.</text>
</comment>
<protein>
    <submittedName>
        <fullName evidence="1">Uncharacterized protein</fullName>
    </submittedName>
</protein>
<proteinExistence type="predicted"/>
<dbReference type="EMBL" id="JAGFBS010000002">
    <property type="protein sequence ID" value="KAG6380665.1"/>
    <property type="molecule type" value="Genomic_DNA"/>
</dbReference>
<evidence type="ECO:0000313" key="1">
    <source>
        <dbReference type="EMBL" id="KAG6380665.1"/>
    </source>
</evidence>
<dbReference type="SUPFAM" id="SSF54695">
    <property type="entry name" value="POZ domain"/>
    <property type="match status" value="1"/>
</dbReference>